<comment type="caution">
    <text evidence="10">The sequence shown here is derived from an EMBL/GenBank/DDBJ whole genome shotgun (WGS) entry which is preliminary data.</text>
</comment>
<sequence length="445" mass="51881">MKMSHIKYFSLIKIARLMYIGFHKDNSEETNVKIIFFNILNFSCLLNQFLATFLYLFIGVYNSAVYSLLLLPVPVLIYYVNYKRKYLLSKLIIFTYYNAIIFVTSCYFSHPYLSYYYIPVIIGSAIVFNTKELKYLLLINFLSFSLLIIENTSLSQYLPRFYQDKNHEETTIIVLVVHVNFILGLLFMYAYYMRLKMKRLIKLNKTFKDAKIKLKNQSEDYLLFSEASSHFLKSPIHVFNTFIGKIEQGINENKSYEELKPYFSVIKKNIDEEEKFINNMFDYNKIILTVPQKKSHDLTKILTESLENFKKSKSDFEYVIDIQQVILKTDAQLLSKIITIIADNAYHHNKSQVKSLEIIYGINKNNLTINFTDNGVGINEADRENIFKPYIKINSTDNVKGIGIGLLKAKKAAELINAQIVLAQSNDFGTTFQLVINTNNKKDEN</sequence>
<feature type="transmembrane region" description="Helical" evidence="8">
    <location>
        <begin position="137"/>
        <end position="158"/>
    </location>
</feature>
<dbReference type="STRING" id="452084.AR438_02685"/>
<evidence type="ECO:0000256" key="1">
    <source>
        <dbReference type="ARBA" id="ARBA00000085"/>
    </source>
</evidence>
<evidence type="ECO:0000259" key="9">
    <source>
        <dbReference type="PROSITE" id="PS50109"/>
    </source>
</evidence>
<dbReference type="GO" id="GO:0030295">
    <property type="term" value="F:protein kinase activator activity"/>
    <property type="evidence" value="ECO:0007669"/>
    <property type="project" value="TreeGrafter"/>
</dbReference>
<dbReference type="EC" id="2.7.13.3" evidence="2"/>
<feature type="transmembrane region" description="Helical" evidence="8">
    <location>
        <begin position="64"/>
        <end position="80"/>
    </location>
</feature>
<gene>
    <name evidence="10" type="ORF">AR438_02685</name>
</gene>
<evidence type="ECO:0000313" key="10">
    <source>
        <dbReference type="EMBL" id="KQK27130.1"/>
    </source>
</evidence>
<protein>
    <recommendedName>
        <fullName evidence="2">histidine kinase</fullName>
        <ecNumber evidence="2">2.7.13.3</ecNumber>
    </recommendedName>
</protein>
<dbReference type="SUPFAM" id="SSF55874">
    <property type="entry name" value="ATPase domain of HSP90 chaperone/DNA topoisomerase II/histidine kinase"/>
    <property type="match status" value="1"/>
</dbReference>
<evidence type="ECO:0000256" key="3">
    <source>
        <dbReference type="ARBA" id="ARBA00022679"/>
    </source>
</evidence>
<organism evidence="10 11">
    <name type="scientific">Chryseobacterium aquaticum</name>
    <dbReference type="NCBI Taxonomy" id="452084"/>
    <lineage>
        <taxon>Bacteria</taxon>
        <taxon>Pseudomonadati</taxon>
        <taxon>Bacteroidota</taxon>
        <taxon>Flavobacteriia</taxon>
        <taxon>Flavobacteriales</taxon>
        <taxon>Weeksellaceae</taxon>
        <taxon>Chryseobacterium group</taxon>
        <taxon>Chryseobacterium</taxon>
    </lineage>
</organism>
<dbReference type="InterPro" id="IPR003594">
    <property type="entry name" value="HATPase_dom"/>
</dbReference>
<keyword evidence="6" id="KW-0067">ATP-binding</keyword>
<dbReference type="EMBL" id="LLYZ01000002">
    <property type="protein sequence ID" value="KQK27130.1"/>
    <property type="molecule type" value="Genomic_DNA"/>
</dbReference>
<accession>A0A0Q3SNZ0</accession>
<keyword evidence="11" id="KW-1185">Reference proteome</keyword>
<keyword evidence="8" id="KW-0472">Membrane</keyword>
<dbReference type="InterPro" id="IPR050351">
    <property type="entry name" value="BphY/WalK/GraS-like"/>
</dbReference>
<evidence type="ECO:0000256" key="7">
    <source>
        <dbReference type="ARBA" id="ARBA00023012"/>
    </source>
</evidence>
<keyword evidence="3" id="KW-0808">Transferase</keyword>
<feature type="transmembrane region" description="Helical" evidence="8">
    <location>
        <begin position="114"/>
        <end position="130"/>
    </location>
</feature>
<feature type="domain" description="Histidine kinase" evidence="9">
    <location>
        <begin position="227"/>
        <end position="440"/>
    </location>
</feature>
<dbReference type="InterPro" id="IPR004358">
    <property type="entry name" value="Sig_transdc_His_kin-like_C"/>
</dbReference>
<evidence type="ECO:0000256" key="6">
    <source>
        <dbReference type="ARBA" id="ARBA00022840"/>
    </source>
</evidence>
<reference evidence="10 11" key="1">
    <citation type="submission" date="2015-10" db="EMBL/GenBank/DDBJ databases">
        <title>Chryseobacterium aquaticum genome.</title>
        <authorList>
            <person name="Newman J.D."/>
            <person name="Ferguson M.B."/>
            <person name="Miller J.R."/>
        </authorList>
    </citation>
    <scope>NUCLEOTIDE SEQUENCE [LARGE SCALE GENOMIC DNA]</scope>
    <source>
        <strain evidence="10 11">KCTC 12483</strain>
    </source>
</reference>
<evidence type="ECO:0000256" key="4">
    <source>
        <dbReference type="ARBA" id="ARBA00022741"/>
    </source>
</evidence>
<dbReference type="Gene3D" id="3.30.565.10">
    <property type="entry name" value="Histidine kinase-like ATPase, C-terminal domain"/>
    <property type="match status" value="1"/>
</dbReference>
<keyword evidence="8" id="KW-1133">Transmembrane helix</keyword>
<keyword evidence="5" id="KW-0418">Kinase</keyword>
<dbReference type="InterPro" id="IPR005467">
    <property type="entry name" value="His_kinase_dom"/>
</dbReference>
<keyword evidence="4" id="KW-0547">Nucleotide-binding</keyword>
<name>A0A0Q3SNZ0_9FLAO</name>
<feature type="transmembrane region" description="Helical" evidence="8">
    <location>
        <begin position="34"/>
        <end position="58"/>
    </location>
</feature>
<evidence type="ECO:0000313" key="11">
    <source>
        <dbReference type="Proteomes" id="UP000051682"/>
    </source>
</evidence>
<dbReference type="PROSITE" id="PS50109">
    <property type="entry name" value="HIS_KIN"/>
    <property type="match status" value="1"/>
</dbReference>
<dbReference type="Proteomes" id="UP000051682">
    <property type="component" value="Unassembled WGS sequence"/>
</dbReference>
<dbReference type="GO" id="GO:0007234">
    <property type="term" value="P:osmosensory signaling via phosphorelay pathway"/>
    <property type="evidence" value="ECO:0007669"/>
    <property type="project" value="TreeGrafter"/>
</dbReference>
<evidence type="ECO:0000256" key="2">
    <source>
        <dbReference type="ARBA" id="ARBA00012438"/>
    </source>
</evidence>
<evidence type="ECO:0000256" key="5">
    <source>
        <dbReference type="ARBA" id="ARBA00022777"/>
    </source>
</evidence>
<feature type="transmembrane region" description="Helical" evidence="8">
    <location>
        <begin position="87"/>
        <end position="108"/>
    </location>
</feature>
<evidence type="ECO:0000256" key="8">
    <source>
        <dbReference type="SAM" id="Phobius"/>
    </source>
</evidence>
<dbReference type="PANTHER" id="PTHR42878">
    <property type="entry name" value="TWO-COMPONENT HISTIDINE KINASE"/>
    <property type="match status" value="1"/>
</dbReference>
<dbReference type="Pfam" id="PF02518">
    <property type="entry name" value="HATPase_c"/>
    <property type="match status" value="1"/>
</dbReference>
<dbReference type="GO" id="GO:0005524">
    <property type="term" value="F:ATP binding"/>
    <property type="evidence" value="ECO:0007669"/>
    <property type="project" value="UniProtKB-KW"/>
</dbReference>
<comment type="catalytic activity">
    <reaction evidence="1">
        <text>ATP + protein L-histidine = ADP + protein N-phospho-L-histidine.</text>
        <dbReference type="EC" id="2.7.13.3"/>
    </reaction>
</comment>
<keyword evidence="7" id="KW-0902">Two-component regulatory system</keyword>
<keyword evidence="8" id="KW-0812">Transmembrane</keyword>
<dbReference type="InterPro" id="IPR036890">
    <property type="entry name" value="HATPase_C_sf"/>
</dbReference>
<proteinExistence type="predicted"/>
<dbReference type="PRINTS" id="PR00344">
    <property type="entry name" value="BCTRLSENSOR"/>
</dbReference>
<dbReference type="AlphaFoldDB" id="A0A0Q3SNZ0"/>
<dbReference type="GO" id="GO:0004673">
    <property type="term" value="F:protein histidine kinase activity"/>
    <property type="evidence" value="ECO:0007669"/>
    <property type="project" value="UniProtKB-EC"/>
</dbReference>
<dbReference type="GO" id="GO:0000156">
    <property type="term" value="F:phosphorelay response regulator activity"/>
    <property type="evidence" value="ECO:0007669"/>
    <property type="project" value="TreeGrafter"/>
</dbReference>
<dbReference type="SMART" id="SM00387">
    <property type="entry name" value="HATPase_c"/>
    <property type="match status" value="1"/>
</dbReference>
<dbReference type="PANTHER" id="PTHR42878:SF7">
    <property type="entry name" value="SENSOR HISTIDINE KINASE GLRK"/>
    <property type="match status" value="1"/>
</dbReference>
<feature type="transmembrane region" description="Helical" evidence="8">
    <location>
        <begin position="170"/>
        <end position="192"/>
    </location>
</feature>